<sequence>MFDKLAYFDSGGVFGVGVKWTVMKWRNRGAKNVLRMTRKEAHSRGGGVHIPCARYERGWCSVSRGRSENVRGRQGRRREKLAIQDSCEAARARGSR</sequence>
<accession>A0A165DRG4</accession>
<protein>
    <submittedName>
        <fullName evidence="1">Uncharacterized protein</fullName>
    </submittedName>
</protein>
<reference evidence="1 2" key="1">
    <citation type="journal article" date="2016" name="Mol. Biol. Evol.">
        <title>Comparative Genomics of Early-Diverging Mushroom-Forming Fungi Provides Insights into the Origins of Lignocellulose Decay Capabilities.</title>
        <authorList>
            <person name="Nagy L.G."/>
            <person name="Riley R."/>
            <person name="Tritt A."/>
            <person name="Adam C."/>
            <person name="Daum C."/>
            <person name="Floudas D."/>
            <person name="Sun H."/>
            <person name="Yadav J.S."/>
            <person name="Pangilinan J."/>
            <person name="Larsson K.H."/>
            <person name="Matsuura K."/>
            <person name="Barry K."/>
            <person name="Labutti K."/>
            <person name="Kuo R."/>
            <person name="Ohm R.A."/>
            <person name="Bhattacharya S.S."/>
            <person name="Shirouzu T."/>
            <person name="Yoshinaga Y."/>
            <person name="Martin F.M."/>
            <person name="Grigoriev I.V."/>
            <person name="Hibbett D.S."/>
        </authorList>
    </citation>
    <scope>NUCLEOTIDE SEQUENCE [LARGE SCALE GENOMIC DNA]</scope>
    <source>
        <strain evidence="1 2">HHB12029</strain>
    </source>
</reference>
<organism evidence="1 2">
    <name type="scientific">Exidia glandulosa HHB12029</name>
    <dbReference type="NCBI Taxonomy" id="1314781"/>
    <lineage>
        <taxon>Eukaryota</taxon>
        <taxon>Fungi</taxon>
        <taxon>Dikarya</taxon>
        <taxon>Basidiomycota</taxon>
        <taxon>Agaricomycotina</taxon>
        <taxon>Agaricomycetes</taxon>
        <taxon>Auriculariales</taxon>
        <taxon>Exidiaceae</taxon>
        <taxon>Exidia</taxon>
    </lineage>
</organism>
<name>A0A165DRG4_EXIGL</name>
<proteinExistence type="predicted"/>
<dbReference type="InParanoid" id="A0A165DRG4"/>
<evidence type="ECO:0000313" key="2">
    <source>
        <dbReference type="Proteomes" id="UP000077266"/>
    </source>
</evidence>
<keyword evidence="2" id="KW-1185">Reference proteome</keyword>
<evidence type="ECO:0000313" key="1">
    <source>
        <dbReference type="EMBL" id="KZV85183.1"/>
    </source>
</evidence>
<dbReference type="AlphaFoldDB" id="A0A165DRG4"/>
<gene>
    <name evidence="1" type="ORF">EXIGLDRAFT_726353</name>
</gene>
<dbReference type="EMBL" id="KV426196">
    <property type="protein sequence ID" value="KZV85183.1"/>
    <property type="molecule type" value="Genomic_DNA"/>
</dbReference>
<dbReference type="Proteomes" id="UP000077266">
    <property type="component" value="Unassembled WGS sequence"/>
</dbReference>